<evidence type="ECO:0000313" key="2">
    <source>
        <dbReference type="Proteomes" id="UP001060085"/>
    </source>
</evidence>
<sequence>MIIRQERHGLIVRGKDERTEVVAYAARQLINPLLFVSSTLRQDIAHRIGDIMVAAEWDEAEVDALEDDLLQVEVFMLFKLEGSNHGLSHQSSISNSSPCRHKRLGPPFLLTTALPSA</sequence>
<evidence type="ECO:0000313" key="1">
    <source>
        <dbReference type="EMBL" id="KAI5682343.1"/>
    </source>
</evidence>
<comment type="caution">
    <text evidence="1">The sequence shown here is derived from an EMBL/GenBank/DDBJ whole genome shotgun (WGS) entry which is preliminary data.</text>
</comment>
<accession>A0ACC0CBI7</accession>
<gene>
    <name evidence="1" type="ORF">M9H77_03571</name>
</gene>
<protein>
    <submittedName>
        <fullName evidence="1">Uncharacterized protein</fullName>
    </submittedName>
</protein>
<reference evidence="2" key="1">
    <citation type="journal article" date="2023" name="Nat. Plants">
        <title>Single-cell RNA sequencing provides a high-resolution roadmap for understanding the multicellular compartmentation of specialized metabolism.</title>
        <authorList>
            <person name="Sun S."/>
            <person name="Shen X."/>
            <person name="Li Y."/>
            <person name="Li Y."/>
            <person name="Wang S."/>
            <person name="Li R."/>
            <person name="Zhang H."/>
            <person name="Shen G."/>
            <person name="Guo B."/>
            <person name="Wei J."/>
            <person name="Xu J."/>
            <person name="St-Pierre B."/>
            <person name="Chen S."/>
            <person name="Sun C."/>
        </authorList>
    </citation>
    <scope>NUCLEOTIDE SEQUENCE [LARGE SCALE GENOMIC DNA]</scope>
</reference>
<name>A0ACC0CBI7_CATRO</name>
<organism evidence="1 2">
    <name type="scientific">Catharanthus roseus</name>
    <name type="common">Madagascar periwinkle</name>
    <name type="synonym">Vinca rosea</name>
    <dbReference type="NCBI Taxonomy" id="4058"/>
    <lineage>
        <taxon>Eukaryota</taxon>
        <taxon>Viridiplantae</taxon>
        <taxon>Streptophyta</taxon>
        <taxon>Embryophyta</taxon>
        <taxon>Tracheophyta</taxon>
        <taxon>Spermatophyta</taxon>
        <taxon>Magnoliopsida</taxon>
        <taxon>eudicotyledons</taxon>
        <taxon>Gunneridae</taxon>
        <taxon>Pentapetalae</taxon>
        <taxon>asterids</taxon>
        <taxon>lamiids</taxon>
        <taxon>Gentianales</taxon>
        <taxon>Apocynaceae</taxon>
        <taxon>Rauvolfioideae</taxon>
        <taxon>Vinceae</taxon>
        <taxon>Catharanthinae</taxon>
        <taxon>Catharanthus</taxon>
    </lineage>
</organism>
<dbReference type="EMBL" id="CM044701">
    <property type="protein sequence ID" value="KAI5682343.1"/>
    <property type="molecule type" value="Genomic_DNA"/>
</dbReference>
<proteinExistence type="predicted"/>
<keyword evidence="2" id="KW-1185">Reference proteome</keyword>
<dbReference type="Proteomes" id="UP001060085">
    <property type="component" value="Linkage Group LG01"/>
</dbReference>